<dbReference type="AlphaFoldDB" id="A0A0C9XBV7"/>
<dbReference type="EMBL" id="KN838594">
    <property type="protein sequence ID" value="KIK02351.1"/>
    <property type="molecule type" value="Genomic_DNA"/>
</dbReference>
<evidence type="ECO:0000313" key="2">
    <source>
        <dbReference type="EMBL" id="KIK02351.1"/>
    </source>
</evidence>
<keyword evidence="3" id="KW-1185">Reference proteome</keyword>
<feature type="region of interest" description="Disordered" evidence="1">
    <location>
        <begin position="200"/>
        <end position="222"/>
    </location>
</feature>
<sequence>MFSAKSESSSHRLRNIIVILRRANSRYTHIASRIRASLRPTFHARKRAAELRLGVDIGKAVRCEQRQVSIVPLPVLDLDTSPVTGTIAPIIPIICNGNSNIKKCPVLRCAIPTYPVMHQPRQVMSSVSRYRLVTDGRPFPPHHLRSSPVDDTPVEATPIGDEEINTSLFVGVNIKMRPADVSADKGLISWNLSNADVSSASSTESKSTFPSSCSSSASVTNSPMTPDVYDEYPLTTRIKRKSANAADVDTLEKRPKLERKEWLLPAVQRNVVRIPSRRQIYVLRSFRPNSLISAVSFSTGANDPFCSSTFYYNMILVGSPTNQWGSHSSHFYFPFTMLPNYL</sequence>
<dbReference type="HOGENOM" id="CLU_924509_0_0_1"/>
<dbReference type="Proteomes" id="UP000054477">
    <property type="component" value="Unassembled WGS sequence"/>
</dbReference>
<gene>
    <name evidence="2" type="ORF">K443DRAFT_97073</name>
</gene>
<evidence type="ECO:0000256" key="1">
    <source>
        <dbReference type="SAM" id="MobiDB-lite"/>
    </source>
</evidence>
<name>A0A0C9XBV7_9AGAR</name>
<proteinExistence type="predicted"/>
<dbReference type="OrthoDB" id="3034033at2759"/>
<accession>A0A0C9XBV7</accession>
<reference evidence="3" key="2">
    <citation type="submission" date="2015-01" db="EMBL/GenBank/DDBJ databases">
        <title>Evolutionary Origins and Diversification of the Mycorrhizal Mutualists.</title>
        <authorList>
            <consortium name="DOE Joint Genome Institute"/>
            <consortium name="Mycorrhizal Genomics Consortium"/>
            <person name="Kohler A."/>
            <person name="Kuo A."/>
            <person name="Nagy L.G."/>
            <person name="Floudas D."/>
            <person name="Copeland A."/>
            <person name="Barry K.W."/>
            <person name="Cichocki N."/>
            <person name="Veneault-Fourrey C."/>
            <person name="LaButti K."/>
            <person name="Lindquist E.A."/>
            <person name="Lipzen A."/>
            <person name="Lundell T."/>
            <person name="Morin E."/>
            <person name="Murat C."/>
            <person name="Riley R."/>
            <person name="Ohm R."/>
            <person name="Sun H."/>
            <person name="Tunlid A."/>
            <person name="Henrissat B."/>
            <person name="Grigoriev I.V."/>
            <person name="Hibbett D.S."/>
            <person name="Martin F."/>
        </authorList>
    </citation>
    <scope>NUCLEOTIDE SEQUENCE [LARGE SCALE GENOMIC DNA]</scope>
    <source>
        <strain evidence="3">LaAM-08-1</strain>
    </source>
</reference>
<protein>
    <submittedName>
        <fullName evidence="2">Uncharacterized protein</fullName>
    </submittedName>
</protein>
<organism evidence="2 3">
    <name type="scientific">Laccaria amethystina LaAM-08-1</name>
    <dbReference type="NCBI Taxonomy" id="1095629"/>
    <lineage>
        <taxon>Eukaryota</taxon>
        <taxon>Fungi</taxon>
        <taxon>Dikarya</taxon>
        <taxon>Basidiomycota</taxon>
        <taxon>Agaricomycotina</taxon>
        <taxon>Agaricomycetes</taxon>
        <taxon>Agaricomycetidae</taxon>
        <taxon>Agaricales</taxon>
        <taxon>Agaricineae</taxon>
        <taxon>Hydnangiaceae</taxon>
        <taxon>Laccaria</taxon>
    </lineage>
</organism>
<reference evidence="2 3" key="1">
    <citation type="submission" date="2014-04" db="EMBL/GenBank/DDBJ databases">
        <authorList>
            <consortium name="DOE Joint Genome Institute"/>
            <person name="Kuo A."/>
            <person name="Kohler A."/>
            <person name="Nagy L.G."/>
            <person name="Floudas D."/>
            <person name="Copeland A."/>
            <person name="Barry K.W."/>
            <person name="Cichocki N."/>
            <person name="Veneault-Fourrey C."/>
            <person name="LaButti K."/>
            <person name="Lindquist E.A."/>
            <person name="Lipzen A."/>
            <person name="Lundell T."/>
            <person name="Morin E."/>
            <person name="Murat C."/>
            <person name="Sun H."/>
            <person name="Tunlid A."/>
            <person name="Henrissat B."/>
            <person name="Grigoriev I.V."/>
            <person name="Hibbett D.S."/>
            <person name="Martin F."/>
            <person name="Nordberg H.P."/>
            <person name="Cantor M.N."/>
            <person name="Hua S.X."/>
        </authorList>
    </citation>
    <scope>NUCLEOTIDE SEQUENCE [LARGE SCALE GENOMIC DNA]</scope>
    <source>
        <strain evidence="2 3">LaAM-08-1</strain>
    </source>
</reference>
<evidence type="ECO:0000313" key="3">
    <source>
        <dbReference type="Proteomes" id="UP000054477"/>
    </source>
</evidence>